<feature type="compositionally biased region" description="Acidic residues" evidence="1">
    <location>
        <begin position="48"/>
        <end position="70"/>
    </location>
</feature>
<reference evidence="4" key="1">
    <citation type="journal article" date="2019" name="Int. J. Syst. Evol. Microbiol.">
        <title>The Global Catalogue of Microorganisms (GCM) 10K type strain sequencing project: providing services to taxonomists for standard genome sequencing and annotation.</title>
        <authorList>
            <consortium name="The Broad Institute Genomics Platform"/>
            <consortium name="The Broad Institute Genome Sequencing Center for Infectious Disease"/>
            <person name="Wu L."/>
            <person name="Ma J."/>
        </authorList>
    </citation>
    <scope>NUCLEOTIDE SEQUENCE [LARGE SCALE GENOMIC DNA]</scope>
    <source>
        <strain evidence="4">JCM 19129</strain>
    </source>
</reference>
<dbReference type="EMBL" id="BAABLW010000007">
    <property type="protein sequence ID" value="GAA4926523.1"/>
    <property type="molecule type" value="Genomic_DNA"/>
</dbReference>
<evidence type="ECO:0000313" key="3">
    <source>
        <dbReference type="EMBL" id="GAA4926523.1"/>
    </source>
</evidence>
<evidence type="ECO:0000259" key="2">
    <source>
        <dbReference type="Pfam" id="PF05036"/>
    </source>
</evidence>
<dbReference type="Proteomes" id="UP001500368">
    <property type="component" value="Unassembled WGS sequence"/>
</dbReference>
<gene>
    <name evidence="3" type="ORF">GCM10025790_25590</name>
</gene>
<dbReference type="Pfam" id="PF05036">
    <property type="entry name" value="SPOR"/>
    <property type="match status" value="1"/>
</dbReference>
<organism evidence="3 4">
    <name type="scientific">Nesterenkonia rhizosphaerae</name>
    <dbReference type="NCBI Taxonomy" id="1348272"/>
    <lineage>
        <taxon>Bacteria</taxon>
        <taxon>Bacillati</taxon>
        <taxon>Actinomycetota</taxon>
        <taxon>Actinomycetes</taxon>
        <taxon>Micrococcales</taxon>
        <taxon>Micrococcaceae</taxon>
        <taxon>Nesterenkonia</taxon>
    </lineage>
</organism>
<evidence type="ECO:0000256" key="1">
    <source>
        <dbReference type="SAM" id="MobiDB-lite"/>
    </source>
</evidence>
<keyword evidence="4" id="KW-1185">Reference proteome</keyword>
<feature type="region of interest" description="Disordered" evidence="1">
    <location>
        <begin position="40"/>
        <end position="70"/>
    </location>
</feature>
<name>A0ABP9G2G2_9MICC</name>
<proteinExistence type="predicted"/>
<dbReference type="RefSeq" id="WP_044494849.1">
    <property type="nucleotide sequence ID" value="NZ_BAABLW010000007.1"/>
</dbReference>
<comment type="caution">
    <text evidence="3">The sequence shown here is derived from an EMBL/GenBank/DDBJ whole genome shotgun (WGS) entry which is preliminary data.</text>
</comment>
<sequence>MTDYWYNLRSGEVEEGAQSSWKHLLGPYATREEALKAMEKVQANNERWDEDEAEEDSLLDSFTAEDDDAR</sequence>
<evidence type="ECO:0000313" key="4">
    <source>
        <dbReference type="Proteomes" id="UP001500368"/>
    </source>
</evidence>
<protein>
    <recommendedName>
        <fullName evidence="2">SPOR domain-containing protein</fullName>
    </recommendedName>
</protein>
<accession>A0ABP9G2G2</accession>
<feature type="domain" description="SPOR" evidence="2">
    <location>
        <begin position="12"/>
        <end position="42"/>
    </location>
</feature>
<dbReference type="InterPro" id="IPR007730">
    <property type="entry name" value="SPOR-like_dom"/>
</dbReference>